<organism evidence="4 5">
    <name type="scientific">Rhizodiscina lignyota</name>
    <dbReference type="NCBI Taxonomy" id="1504668"/>
    <lineage>
        <taxon>Eukaryota</taxon>
        <taxon>Fungi</taxon>
        <taxon>Dikarya</taxon>
        <taxon>Ascomycota</taxon>
        <taxon>Pezizomycotina</taxon>
        <taxon>Dothideomycetes</taxon>
        <taxon>Pleosporomycetidae</taxon>
        <taxon>Aulographales</taxon>
        <taxon>Rhizodiscinaceae</taxon>
        <taxon>Rhizodiscina</taxon>
    </lineage>
</organism>
<dbReference type="Pfam" id="PF00436">
    <property type="entry name" value="SSB"/>
    <property type="match status" value="1"/>
</dbReference>
<gene>
    <name evidence="4" type="ORF">NA57DRAFT_47335</name>
</gene>
<evidence type="ECO:0000256" key="3">
    <source>
        <dbReference type="SAM" id="MobiDB-lite"/>
    </source>
</evidence>
<proteinExistence type="predicted"/>
<evidence type="ECO:0000313" key="5">
    <source>
        <dbReference type="Proteomes" id="UP000799772"/>
    </source>
</evidence>
<dbReference type="OrthoDB" id="1078367at2759"/>
<evidence type="ECO:0000256" key="2">
    <source>
        <dbReference type="PROSITE-ProRule" id="PRU00252"/>
    </source>
</evidence>
<keyword evidence="1 2" id="KW-0238">DNA-binding</keyword>
<protein>
    <recommendedName>
        <fullName evidence="6">SsDNA binding protein</fullName>
    </recommendedName>
</protein>
<dbReference type="Gene3D" id="2.40.50.140">
    <property type="entry name" value="Nucleic acid-binding proteins"/>
    <property type="match status" value="1"/>
</dbReference>
<keyword evidence="5" id="KW-1185">Reference proteome</keyword>
<dbReference type="GO" id="GO:0003697">
    <property type="term" value="F:single-stranded DNA binding"/>
    <property type="evidence" value="ECO:0007669"/>
    <property type="project" value="InterPro"/>
</dbReference>
<comment type="caution">
    <text evidence="4">The sequence shown here is derived from an EMBL/GenBank/DDBJ whole genome shotgun (WGS) entry which is preliminary data.</text>
</comment>
<dbReference type="PROSITE" id="PS50935">
    <property type="entry name" value="SSB"/>
    <property type="match status" value="1"/>
</dbReference>
<dbReference type="SUPFAM" id="SSF50249">
    <property type="entry name" value="Nucleic acid-binding proteins"/>
    <property type="match status" value="1"/>
</dbReference>
<name>A0A9P4I912_9PEZI</name>
<reference evidence="4" key="1">
    <citation type="journal article" date="2020" name="Stud. Mycol.">
        <title>101 Dothideomycetes genomes: a test case for predicting lifestyles and emergence of pathogens.</title>
        <authorList>
            <person name="Haridas S."/>
            <person name="Albert R."/>
            <person name="Binder M."/>
            <person name="Bloem J."/>
            <person name="Labutti K."/>
            <person name="Salamov A."/>
            <person name="Andreopoulos B."/>
            <person name="Baker S."/>
            <person name="Barry K."/>
            <person name="Bills G."/>
            <person name="Bluhm B."/>
            <person name="Cannon C."/>
            <person name="Castanera R."/>
            <person name="Culley D."/>
            <person name="Daum C."/>
            <person name="Ezra D."/>
            <person name="Gonzalez J."/>
            <person name="Henrissat B."/>
            <person name="Kuo A."/>
            <person name="Liang C."/>
            <person name="Lipzen A."/>
            <person name="Lutzoni F."/>
            <person name="Magnuson J."/>
            <person name="Mondo S."/>
            <person name="Nolan M."/>
            <person name="Ohm R."/>
            <person name="Pangilinan J."/>
            <person name="Park H.-J."/>
            <person name="Ramirez L."/>
            <person name="Alfaro M."/>
            <person name="Sun H."/>
            <person name="Tritt A."/>
            <person name="Yoshinaga Y."/>
            <person name="Zwiers L.-H."/>
            <person name="Turgeon B."/>
            <person name="Goodwin S."/>
            <person name="Spatafora J."/>
            <person name="Crous P."/>
            <person name="Grigoriev I."/>
        </authorList>
    </citation>
    <scope>NUCLEOTIDE SEQUENCE</scope>
    <source>
        <strain evidence="4">CBS 133067</strain>
    </source>
</reference>
<dbReference type="InterPro" id="IPR000424">
    <property type="entry name" value="Primosome_PriB/ssb"/>
</dbReference>
<evidence type="ECO:0000256" key="1">
    <source>
        <dbReference type="ARBA" id="ARBA00023125"/>
    </source>
</evidence>
<evidence type="ECO:0000313" key="4">
    <source>
        <dbReference type="EMBL" id="KAF2093991.1"/>
    </source>
</evidence>
<feature type="region of interest" description="Disordered" evidence="3">
    <location>
        <begin position="1"/>
        <end position="20"/>
    </location>
</feature>
<dbReference type="CDD" id="cd04496">
    <property type="entry name" value="SSB_OBF"/>
    <property type="match status" value="1"/>
</dbReference>
<dbReference type="InterPro" id="IPR012340">
    <property type="entry name" value="NA-bd_OB-fold"/>
</dbReference>
<accession>A0A9P4I912</accession>
<sequence length="124" mass="13628">MLTSTTFRTMRPALSSASRSFSTTPRSALARMTLIGRLAAEPELVNTSTGREMVRYAMGVSSGPRDNPQTSWYRIACFDEGPRRDYVLGLPKGTLMHCEANASMSTYDDAEGKKRTALNLVQST</sequence>
<dbReference type="AlphaFoldDB" id="A0A9P4I912"/>
<evidence type="ECO:0008006" key="6">
    <source>
        <dbReference type="Google" id="ProtNLM"/>
    </source>
</evidence>
<dbReference type="Proteomes" id="UP000799772">
    <property type="component" value="Unassembled WGS sequence"/>
</dbReference>
<dbReference type="EMBL" id="ML978136">
    <property type="protein sequence ID" value="KAF2093991.1"/>
    <property type="molecule type" value="Genomic_DNA"/>
</dbReference>